<dbReference type="RefSeq" id="WP_045258331.1">
    <property type="nucleotide sequence ID" value="NZ_JYJB01000010.1"/>
</dbReference>
<evidence type="ECO:0000256" key="7">
    <source>
        <dbReference type="ARBA" id="ARBA00022833"/>
    </source>
</evidence>
<comment type="caution">
    <text evidence="15">The sequence shown here is derived from an EMBL/GenBank/DDBJ whole genome shotgun (WGS) entry which is preliminary data.</text>
</comment>
<dbReference type="GO" id="GO:0015087">
    <property type="term" value="F:cobalt ion transmembrane transporter activity"/>
    <property type="evidence" value="ECO:0007669"/>
    <property type="project" value="TreeGrafter"/>
</dbReference>
<comment type="function">
    <text evidence="13">Mediates influx of magnesium ions. Alternates between open and closed states. Activated by low cytoplasmic Mg(2+) levels. Inactive when cytoplasmic Mg(2+) levels are high.</text>
</comment>
<evidence type="ECO:0000256" key="10">
    <source>
        <dbReference type="ARBA" id="ARBA00023065"/>
    </source>
</evidence>
<evidence type="ECO:0000256" key="13">
    <source>
        <dbReference type="ARBA" id="ARBA00045497"/>
    </source>
</evidence>
<keyword evidence="5" id="KW-0997">Cell inner membrane</keyword>
<keyword evidence="16" id="KW-1185">Reference proteome</keyword>
<dbReference type="PANTHER" id="PTHR46494:SF3">
    <property type="entry name" value="ZINC TRANSPORT PROTEIN ZNTB"/>
    <property type="match status" value="1"/>
</dbReference>
<dbReference type="EMBL" id="JYJB01000010">
    <property type="protein sequence ID" value="KJL46090.1"/>
    <property type="molecule type" value="Genomic_DNA"/>
</dbReference>
<dbReference type="GO" id="GO:0050897">
    <property type="term" value="F:cobalt ion binding"/>
    <property type="evidence" value="ECO:0007669"/>
    <property type="project" value="TreeGrafter"/>
</dbReference>
<evidence type="ECO:0000256" key="11">
    <source>
        <dbReference type="ARBA" id="ARBA00023136"/>
    </source>
</evidence>
<evidence type="ECO:0000256" key="4">
    <source>
        <dbReference type="ARBA" id="ARBA00022475"/>
    </source>
</evidence>
<keyword evidence="7" id="KW-0862">Zinc</keyword>
<dbReference type="InterPro" id="IPR002523">
    <property type="entry name" value="MgTranspt_CorA/ZnTranspt_ZntB"/>
</dbReference>
<comment type="subcellular location">
    <subcellularLocation>
        <location evidence="1">Cell membrane</location>
        <topology evidence="1">Multi-pass membrane protein</topology>
    </subcellularLocation>
</comment>
<keyword evidence="10" id="KW-0406">Ion transport</keyword>
<sequence length="316" mass="35518">MAIPISTNADRPAVRRPWTRLTNPRREELDDVAKRLGLHPLVIDDLLAGRQQPKAETFDRVLYLSIWDIDRSDRGATMTDTDLALIVTDEQLILVQRGDTDEFRDLDALLEEPRPLRIDSPLAAAHRVLDAVVGDFIELGAAVEKDLERLEADVFDSRVREDYRHIYRLRQRIGQIDRASSGLADALSSASDHITRLTERQSHLRPYFTHLLNDARGVAQLTSTEHQSLNALVSSHQSNVATRQNKDMRTISAFAALLAIPTVIAGIYGMNFKNLPPFGWEYGWIATSIAIVVIDVAAYALFRRRGWLGTSATDDE</sequence>
<dbReference type="SUPFAM" id="SSF144083">
    <property type="entry name" value="Magnesium transport protein CorA, transmembrane region"/>
    <property type="match status" value="1"/>
</dbReference>
<dbReference type="PATRIC" id="fig|273678.4.peg.2716"/>
<proteinExistence type="inferred from homology"/>
<evidence type="ECO:0000256" key="6">
    <source>
        <dbReference type="ARBA" id="ARBA00022692"/>
    </source>
</evidence>
<dbReference type="Pfam" id="PF01544">
    <property type="entry name" value="CorA"/>
    <property type="match status" value="1"/>
</dbReference>
<keyword evidence="4" id="KW-1003">Cell membrane</keyword>
<evidence type="ECO:0000256" key="1">
    <source>
        <dbReference type="ARBA" id="ARBA00004651"/>
    </source>
</evidence>
<dbReference type="OrthoDB" id="9803416at2"/>
<keyword evidence="6 14" id="KW-0812">Transmembrane</keyword>
<dbReference type="GO" id="GO:0005886">
    <property type="term" value="C:plasma membrane"/>
    <property type="evidence" value="ECO:0007669"/>
    <property type="project" value="UniProtKB-SubCell"/>
</dbReference>
<dbReference type="Gene3D" id="3.30.460.20">
    <property type="entry name" value="CorA soluble domain-like"/>
    <property type="match status" value="1"/>
</dbReference>
<name>A0A0M2HH69_9MICO</name>
<dbReference type="FunFam" id="1.20.58.340:FF:000004">
    <property type="entry name" value="Magnesium transport protein CorA"/>
    <property type="match status" value="1"/>
</dbReference>
<evidence type="ECO:0000313" key="15">
    <source>
        <dbReference type="EMBL" id="KJL46090.1"/>
    </source>
</evidence>
<evidence type="ECO:0000256" key="14">
    <source>
        <dbReference type="SAM" id="Phobius"/>
    </source>
</evidence>
<dbReference type="InterPro" id="IPR045863">
    <property type="entry name" value="CorA_TM1_TM2"/>
</dbReference>
<dbReference type="GO" id="GO:0000287">
    <property type="term" value="F:magnesium ion binding"/>
    <property type="evidence" value="ECO:0007669"/>
    <property type="project" value="TreeGrafter"/>
</dbReference>
<evidence type="ECO:0000256" key="5">
    <source>
        <dbReference type="ARBA" id="ARBA00022519"/>
    </source>
</evidence>
<dbReference type="Gene3D" id="1.20.58.340">
    <property type="entry name" value="Magnesium transport protein CorA, transmembrane region"/>
    <property type="match status" value="2"/>
</dbReference>
<dbReference type="Proteomes" id="UP000033900">
    <property type="component" value="Unassembled WGS sequence"/>
</dbReference>
<organism evidence="15 16">
    <name type="scientific">Microbacterium hydrocarbonoxydans</name>
    <dbReference type="NCBI Taxonomy" id="273678"/>
    <lineage>
        <taxon>Bacteria</taxon>
        <taxon>Bacillati</taxon>
        <taxon>Actinomycetota</taxon>
        <taxon>Actinomycetes</taxon>
        <taxon>Micrococcales</taxon>
        <taxon>Microbacteriaceae</taxon>
        <taxon>Microbacterium</taxon>
    </lineage>
</organism>
<accession>A0A0M2HH69</accession>
<protein>
    <submittedName>
        <fullName evidence="15">Magnesium transport protein CorA</fullName>
    </submittedName>
</protein>
<evidence type="ECO:0000256" key="2">
    <source>
        <dbReference type="ARBA" id="ARBA00009765"/>
    </source>
</evidence>
<evidence type="ECO:0000313" key="16">
    <source>
        <dbReference type="Proteomes" id="UP000033900"/>
    </source>
</evidence>
<evidence type="ECO:0000256" key="12">
    <source>
        <dbReference type="ARBA" id="ARBA00034269"/>
    </source>
</evidence>
<reference evidence="15 16" key="1">
    <citation type="submission" date="2015-02" db="EMBL/GenBank/DDBJ databases">
        <title>Draft genome sequences of ten Microbacterium spp. with emphasis on heavy metal contaminated environments.</title>
        <authorList>
            <person name="Corretto E."/>
        </authorList>
    </citation>
    <scope>NUCLEOTIDE SEQUENCE [LARGE SCALE GENOMIC DNA]</scope>
    <source>
        <strain evidence="15 16">SA35</strain>
    </source>
</reference>
<evidence type="ECO:0000256" key="3">
    <source>
        <dbReference type="ARBA" id="ARBA00022448"/>
    </source>
</evidence>
<dbReference type="PANTHER" id="PTHR46494">
    <property type="entry name" value="CORA FAMILY METAL ION TRANSPORTER (EUROFUNG)"/>
    <property type="match status" value="1"/>
</dbReference>
<evidence type="ECO:0000256" key="9">
    <source>
        <dbReference type="ARBA" id="ARBA00022989"/>
    </source>
</evidence>
<dbReference type="GO" id="GO:0015095">
    <property type="term" value="F:magnesium ion transmembrane transporter activity"/>
    <property type="evidence" value="ECO:0007669"/>
    <property type="project" value="TreeGrafter"/>
</dbReference>
<keyword evidence="8" id="KW-0460">Magnesium</keyword>
<dbReference type="AlphaFoldDB" id="A0A0M2HH69"/>
<comment type="similarity">
    <text evidence="2">Belongs to the CorA metal ion transporter (MIT) (TC 1.A.35) family.</text>
</comment>
<keyword evidence="9 14" id="KW-1133">Transmembrane helix</keyword>
<feature type="transmembrane region" description="Helical" evidence="14">
    <location>
        <begin position="282"/>
        <end position="302"/>
    </location>
</feature>
<keyword evidence="11 14" id="KW-0472">Membrane</keyword>
<gene>
    <name evidence="15" type="primary">corA_3</name>
    <name evidence="15" type="ORF">RS84_02712</name>
</gene>
<evidence type="ECO:0000256" key="8">
    <source>
        <dbReference type="ARBA" id="ARBA00022842"/>
    </source>
</evidence>
<dbReference type="SUPFAM" id="SSF143865">
    <property type="entry name" value="CorA soluble domain-like"/>
    <property type="match status" value="1"/>
</dbReference>
<comment type="catalytic activity">
    <reaction evidence="12">
        <text>Mg(2+)(in) = Mg(2+)(out)</text>
        <dbReference type="Rhea" id="RHEA:29827"/>
        <dbReference type="ChEBI" id="CHEBI:18420"/>
    </reaction>
</comment>
<dbReference type="InterPro" id="IPR045861">
    <property type="entry name" value="CorA_cytoplasmic_dom"/>
</dbReference>
<keyword evidence="3" id="KW-0813">Transport</keyword>
<feature type="transmembrane region" description="Helical" evidence="14">
    <location>
        <begin position="251"/>
        <end position="270"/>
    </location>
</feature>